<keyword evidence="2" id="KW-0805">Transcription regulation</keyword>
<dbReference type="InterPro" id="IPR036388">
    <property type="entry name" value="WH-like_DNA-bd_sf"/>
</dbReference>
<dbReference type="PROSITE" id="PS51755">
    <property type="entry name" value="OMPR_PHOB"/>
    <property type="match status" value="1"/>
</dbReference>
<evidence type="ECO:0000256" key="3">
    <source>
        <dbReference type="ARBA" id="ARBA00023125"/>
    </source>
</evidence>
<dbReference type="InterPro" id="IPR005158">
    <property type="entry name" value="BTAD"/>
</dbReference>
<keyword evidence="3 5" id="KW-0238">DNA-binding</keyword>
<dbReference type="InterPro" id="IPR002182">
    <property type="entry name" value="NB-ARC"/>
</dbReference>
<dbReference type="Proteomes" id="UP001596496">
    <property type="component" value="Unassembled WGS sequence"/>
</dbReference>
<keyword evidence="9" id="KW-1185">Reference proteome</keyword>
<comment type="similarity">
    <text evidence="1">Belongs to the AfsR/DnrI/RedD regulatory family.</text>
</comment>
<dbReference type="EMBL" id="JBHTCG010000003">
    <property type="protein sequence ID" value="MFC7381958.1"/>
    <property type="molecule type" value="Genomic_DNA"/>
</dbReference>
<feature type="DNA-binding region" description="OmpR/PhoB-type" evidence="5">
    <location>
        <begin position="1"/>
        <end position="78"/>
    </location>
</feature>
<dbReference type="SMART" id="SM00862">
    <property type="entry name" value="Trans_reg_C"/>
    <property type="match status" value="1"/>
</dbReference>
<evidence type="ECO:0000313" key="9">
    <source>
        <dbReference type="Proteomes" id="UP001596496"/>
    </source>
</evidence>
<dbReference type="PRINTS" id="PR00364">
    <property type="entry name" value="DISEASERSIST"/>
</dbReference>
<dbReference type="Gene3D" id="1.25.40.10">
    <property type="entry name" value="Tetratricopeptide repeat domain"/>
    <property type="match status" value="1"/>
</dbReference>
<comment type="caution">
    <text evidence="8">The sequence shown here is derived from an EMBL/GenBank/DDBJ whole genome shotgun (WGS) entry which is preliminary data.</text>
</comment>
<dbReference type="RefSeq" id="WP_380825023.1">
    <property type="nucleotide sequence ID" value="NZ_JBHTCG010000003.1"/>
</dbReference>
<evidence type="ECO:0000256" key="5">
    <source>
        <dbReference type="PROSITE-ProRule" id="PRU01091"/>
    </source>
</evidence>
<dbReference type="InterPro" id="IPR027417">
    <property type="entry name" value="P-loop_NTPase"/>
</dbReference>
<organism evidence="8 9">
    <name type="scientific">Sphaerisporangium rhizosphaerae</name>
    <dbReference type="NCBI Taxonomy" id="2269375"/>
    <lineage>
        <taxon>Bacteria</taxon>
        <taxon>Bacillati</taxon>
        <taxon>Actinomycetota</taxon>
        <taxon>Actinomycetes</taxon>
        <taxon>Streptosporangiales</taxon>
        <taxon>Streptosporangiaceae</taxon>
        <taxon>Sphaerisporangium</taxon>
    </lineage>
</organism>
<gene>
    <name evidence="8" type="ORF">ACFQSB_07050</name>
</gene>
<dbReference type="Pfam" id="PF00486">
    <property type="entry name" value="Trans_reg_C"/>
    <property type="match status" value="1"/>
</dbReference>
<dbReference type="Gene3D" id="3.40.50.300">
    <property type="entry name" value="P-loop containing nucleotide triphosphate hydrolases"/>
    <property type="match status" value="1"/>
</dbReference>
<dbReference type="Pfam" id="PF00931">
    <property type="entry name" value="NB-ARC"/>
    <property type="match status" value="1"/>
</dbReference>
<dbReference type="CDD" id="cd15831">
    <property type="entry name" value="BTAD"/>
    <property type="match status" value="1"/>
</dbReference>
<protein>
    <submittedName>
        <fullName evidence="8">BTAD domain-containing putative transcriptional regulator</fullName>
    </submittedName>
</protein>
<dbReference type="SUPFAM" id="SSF52540">
    <property type="entry name" value="P-loop containing nucleoside triphosphate hydrolases"/>
    <property type="match status" value="1"/>
</dbReference>
<dbReference type="SMART" id="SM01043">
    <property type="entry name" value="BTAD"/>
    <property type="match status" value="1"/>
</dbReference>
<feature type="domain" description="OmpR/PhoB-type" evidence="7">
    <location>
        <begin position="1"/>
        <end position="78"/>
    </location>
</feature>
<dbReference type="PANTHER" id="PTHR35807">
    <property type="entry name" value="TRANSCRIPTIONAL REGULATOR REDD-RELATED"/>
    <property type="match status" value="1"/>
</dbReference>
<dbReference type="InterPro" id="IPR011990">
    <property type="entry name" value="TPR-like_helical_dom_sf"/>
</dbReference>
<evidence type="ECO:0000256" key="1">
    <source>
        <dbReference type="ARBA" id="ARBA00005820"/>
    </source>
</evidence>
<dbReference type="PANTHER" id="PTHR35807:SF1">
    <property type="entry name" value="TRANSCRIPTIONAL REGULATOR REDD"/>
    <property type="match status" value="1"/>
</dbReference>
<evidence type="ECO:0000256" key="4">
    <source>
        <dbReference type="ARBA" id="ARBA00023163"/>
    </source>
</evidence>
<feature type="region of interest" description="Disordered" evidence="6">
    <location>
        <begin position="230"/>
        <end position="251"/>
    </location>
</feature>
<sequence>MELPLGSRQQRLTLLLLLLNEGRPLHADAIMDVLWGDSAPRAASGTIRTYIYRLRHLFARHNEAELISSTSGGYALRLDPRRVDAGRFVLGVDAADSARSRGDLPAAADHLRGALALWRGVPMADLHSDLVDRQRVRLEQRRVAALEELFGVQIELGRHREVLEELTAAVTAEPMRERLRELLMLALYRSGRQAEALLAYEEFRRSLGEELGADPGPDLRSLHHRILQADPALRRGRSDPPPLGAARPKPEQLPASLPVFVGRRRELDALEAVSAPVVAIRGMAGIGKTALALRWAHDIADRFPDGQLYMDLAAFDPTGVSVEPGQALRSFLHALGVPAHHVPEGLQAQTGLFRSLLAGRRMLIVLDDVRDAEHVRPLLPGHPECLAIITSRNELSGLIASEGAHPISVGPMGSGDAEALLAARVGVARVAAEPAAVQEITTECAGLPLALAAVAARVAGRPGFSLTAIAAEIRSAHGTLDYFTGTDDDATDLRVAFSCSFQPLSPEARRLFQILAVHPGDEVDVAGVAAITGLPRYAAQARLTELTSAHLLIEHTPQRYTLHHLLRSYVRERSDQRRPCSLPGDVCVTSP</sequence>
<evidence type="ECO:0000256" key="2">
    <source>
        <dbReference type="ARBA" id="ARBA00023015"/>
    </source>
</evidence>
<dbReference type="InterPro" id="IPR051677">
    <property type="entry name" value="AfsR-DnrI-RedD_regulator"/>
</dbReference>
<dbReference type="Pfam" id="PF03704">
    <property type="entry name" value="BTAD"/>
    <property type="match status" value="1"/>
</dbReference>
<dbReference type="SUPFAM" id="SSF48452">
    <property type="entry name" value="TPR-like"/>
    <property type="match status" value="1"/>
</dbReference>
<accession>A0ABW2NX26</accession>
<dbReference type="InterPro" id="IPR016032">
    <property type="entry name" value="Sig_transdc_resp-reg_C-effctor"/>
</dbReference>
<evidence type="ECO:0000256" key="6">
    <source>
        <dbReference type="SAM" id="MobiDB-lite"/>
    </source>
</evidence>
<proteinExistence type="inferred from homology"/>
<keyword evidence="4" id="KW-0804">Transcription</keyword>
<evidence type="ECO:0000313" key="8">
    <source>
        <dbReference type="EMBL" id="MFC7381958.1"/>
    </source>
</evidence>
<dbReference type="SUPFAM" id="SSF46894">
    <property type="entry name" value="C-terminal effector domain of the bipartite response regulators"/>
    <property type="match status" value="1"/>
</dbReference>
<reference evidence="9" key="1">
    <citation type="journal article" date="2019" name="Int. J. Syst. Evol. Microbiol.">
        <title>The Global Catalogue of Microorganisms (GCM) 10K type strain sequencing project: providing services to taxonomists for standard genome sequencing and annotation.</title>
        <authorList>
            <consortium name="The Broad Institute Genomics Platform"/>
            <consortium name="The Broad Institute Genome Sequencing Center for Infectious Disease"/>
            <person name="Wu L."/>
            <person name="Ma J."/>
        </authorList>
    </citation>
    <scope>NUCLEOTIDE SEQUENCE [LARGE SCALE GENOMIC DNA]</scope>
    <source>
        <strain evidence="9">CECT 7649</strain>
    </source>
</reference>
<dbReference type="InterPro" id="IPR001867">
    <property type="entry name" value="OmpR/PhoB-type_DNA-bd"/>
</dbReference>
<evidence type="ECO:0000259" key="7">
    <source>
        <dbReference type="PROSITE" id="PS51755"/>
    </source>
</evidence>
<dbReference type="Gene3D" id="1.10.10.10">
    <property type="entry name" value="Winged helix-like DNA-binding domain superfamily/Winged helix DNA-binding domain"/>
    <property type="match status" value="1"/>
</dbReference>
<name>A0ABW2NX26_9ACTN</name>